<accession>A0ABP9P2D8</accession>
<dbReference type="RefSeq" id="WP_345736152.1">
    <property type="nucleotide sequence ID" value="NZ_BAABIA010000003.1"/>
</dbReference>
<keyword evidence="5" id="KW-1185">Reference proteome</keyword>
<dbReference type="Gene3D" id="3.40.50.720">
    <property type="entry name" value="NAD(P)-binding Rossmann-like Domain"/>
    <property type="match status" value="1"/>
</dbReference>
<feature type="domain" description="Gfo/Idh/MocA-like oxidoreductase N-terminal" evidence="3">
    <location>
        <begin position="48"/>
        <end position="144"/>
    </location>
</feature>
<dbReference type="InterPro" id="IPR000683">
    <property type="entry name" value="Gfo/Idh/MocA-like_OxRdtase_N"/>
</dbReference>
<dbReference type="Proteomes" id="UP001499852">
    <property type="component" value="Unassembled WGS sequence"/>
</dbReference>
<dbReference type="InterPro" id="IPR036291">
    <property type="entry name" value="NAD(P)-bd_dom_sf"/>
</dbReference>
<name>A0ABP9P2D8_9BACT</name>
<evidence type="ECO:0000259" key="3">
    <source>
        <dbReference type="Pfam" id="PF01408"/>
    </source>
</evidence>
<dbReference type="PANTHER" id="PTHR43708:SF5">
    <property type="entry name" value="CONSERVED EXPRESSED OXIDOREDUCTASE (EUROFUNG)-RELATED"/>
    <property type="match status" value="1"/>
</dbReference>
<evidence type="ECO:0000313" key="4">
    <source>
        <dbReference type="EMBL" id="GAA5139112.1"/>
    </source>
</evidence>
<dbReference type="InterPro" id="IPR051317">
    <property type="entry name" value="Gfo/Idh/MocA_oxidoreduct"/>
</dbReference>
<gene>
    <name evidence="4" type="ORF">GCM10023213_19230</name>
</gene>
<organism evidence="4 5">
    <name type="scientific">Prosthecobacter algae</name>
    <dbReference type="NCBI Taxonomy" id="1144682"/>
    <lineage>
        <taxon>Bacteria</taxon>
        <taxon>Pseudomonadati</taxon>
        <taxon>Verrucomicrobiota</taxon>
        <taxon>Verrucomicrobiia</taxon>
        <taxon>Verrucomicrobiales</taxon>
        <taxon>Verrucomicrobiaceae</taxon>
        <taxon>Prosthecobacter</taxon>
    </lineage>
</organism>
<sequence length="318" mass="34911">MSAPAKELRLAMLGMIEGNGHPYSWSGIINGYNPTEMAKCPYPGITAYMGRQPLEAIRIPGARVTHIWTDDPADAPKVAAASLIEQVVARPEDVIGEVDAVIIATDDGDDHVRRARPFIEAGLPVFVDKPMATNMADLRQFAHWHHEGKTLLSTSGIRYAPEMRLSESQRTHLGDLRWITSFTCKTWERYGIHALEAVEPLLGTGFVSVQAHSDEGGDVMHVTHHSGVRLTLGALHDAYGSFGAVHLYGTKGDLALKHSDTYHAFRAQLVAFIHMLQTGVRPLPFDETVELMAVIIAGIRSREQGGSMIRIADVLHEL</sequence>
<reference evidence="5" key="1">
    <citation type="journal article" date="2019" name="Int. J. Syst. Evol. Microbiol.">
        <title>The Global Catalogue of Microorganisms (GCM) 10K type strain sequencing project: providing services to taxonomists for standard genome sequencing and annotation.</title>
        <authorList>
            <consortium name="The Broad Institute Genomics Platform"/>
            <consortium name="The Broad Institute Genome Sequencing Center for Infectious Disease"/>
            <person name="Wu L."/>
            <person name="Ma J."/>
        </authorList>
    </citation>
    <scope>NUCLEOTIDE SEQUENCE [LARGE SCALE GENOMIC DNA]</scope>
    <source>
        <strain evidence="5">JCM 18053</strain>
    </source>
</reference>
<proteinExistence type="inferred from homology"/>
<protein>
    <recommendedName>
        <fullName evidence="3">Gfo/Idh/MocA-like oxidoreductase N-terminal domain-containing protein</fullName>
    </recommendedName>
</protein>
<dbReference type="Pfam" id="PF01408">
    <property type="entry name" value="GFO_IDH_MocA"/>
    <property type="match status" value="1"/>
</dbReference>
<dbReference type="Gene3D" id="3.30.360.10">
    <property type="entry name" value="Dihydrodipicolinate Reductase, domain 2"/>
    <property type="match status" value="1"/>
</dbReference>
<comment type="caution">
    <text evidence="4">The sequence shown here is derived from an EMBL/GenBank/DDBJ whole genome shotgun (WGS) entry which is preliminary data.</text>
</comment>
<evidence type="ECO:0000313" key="5">
    <source>
        <dbReference type="Proteomes" id="UP001499852"/>
    </source>
</evidence>
<dbReference type="SUPFAM" id="SSF51735">
    <property type="entry name" value="NAD(P)-binding Rossmann-fold domains"/>
    <property type="match status" value="1"/>
</dbReference>
<keyword evidence="2" id="KW-0560">Oxidoreductase</keyword>
<evidence type="ECO:0000256" key="1">
    <source>
        <dbReference type="ARBA" id="ARBA00010928"/>
    </source>
</evidence>
<dbReference type="PANTHER" id="PTHR43708">
    <property type="entry name" value="CONSERVED EXPRESSED OXIDOREDUCTASE (EUROFUNG)"/>
    <property type="match status" value="1"/>
</dbReference>
<dbReference type="EMBL" id="BAABIA010000003">
    <property type="protein sequence ID" value="GAA5139112.1"/>
    <property type="molecule type" value="Genomic_DNA"/>
</dbReference>
<evidence type="ECO:0000256" key="2">
    <source>
        <dbReference type="ARBA" id="ARBA00023002"/>
    </source>
</evidence>
<comment type="similarity">
    <text evidence="1">Belongs to the Gfo/Idh/MocA family.</text>
</comment>